<evidence type="ECO:0000256" key="16">
    <source>
        <dbReference type="ARBA" id="ARBA00023306"/>
    </source>
</evidence>
<feature type="active site" evidence="20">
    <location>
        <position position="289"/>
    </location>
</feature>
<dbReference type="Gene3D" id="3.30.465.10">
    <property type="match status" value="1"/>
</dbReference>
<dbReference type="EC" id="1.3.1.98" evidence="6 20"/>
<comment type="similarity">
    <text evidence="5 20">Belongs to the MurB family.</text>
</comment>
<evidence type="ECO:0000256" key="1">
    <source>
        <dbReference type="ARBA" id="ARBA00001974"/>
    </source>
</evidence>
<evidence type="ECO:0000256" key="20">
    <source>
        <dbReference type="HAMAP-Rule" id="MF_00037"/>
    </source>
</evidence>
<dbReference type="GO" id="GO:0071555">
    <property type="term" value="P:cell wall organization"/>
    <property type="evidence" value="ECO:0007669"/>
    <property type="project" value="UniProtKB-KW"/>
</dbReference>
<evidence type="ECO:0000313" key="22">
    <source>
        <dbReference type="EMBL" id="SEQ49683.1"/>
    </source>
</evidence>
<dbReference type="SUPFAM" id="SSF56194">
    <property type="entry name" value="Uridine diphospho-N-Acetylenolpyruvylglucosamine reductase, MurB, C-terminal domain"/>
    <property type="match status" value="1"/>
</dbReference>
<dbReference type="HAMAP" id="MF_00037">
    <property type="entry name" value="MurB"/>
    <property type="match status" value="1"/>
</dbReference>
<evidence type="ECO:0000259" key="21">
    <source>
        <dbReference type="PROSITE" id="PS51387"/>
    </source>
</evidence>
<evidence type="ECO:0000256" key="17">
    <source>
        <dbReference type="ARBA" id="ARBA00023316"/>
    </source>
</evidence>
<dbReference type="InterPro" id="IPR003170">
    <property type="entry name" value="MurB"/>
</dbReference>
<protein>
    <recommendedName>
        <fullName evidence="7 20">UDP-N-acetylenolpyruvoylglucosamine reductase</fullName>
        <ecNumber evidence="6 20">1.3.1.98</ecNumber>
    </recommendedName>
    <alternativeName>
        <fullName evidence="18 20">UDP-N-acetylmuramate dehydrogenase</fullName>
    </alternativeName>
</protein>
<keyword evidence="8 20" id="KW-0963">Cytoplasm</keyword>
<dbReference type="NCBIfam" id="TIGR00179">
    <property type="entry name" value="murB"/>
    <property type="match status" value="1"/>
</dbReference>
<proteinExistence type="inferred from homology"/>
<feature type="active site" evidence="20">
    <location>
        <position position="170"/>
    </location>
</feature>
<dbReference type="Pfam" id="PF02873">
    <property type="entry name" value="MurB_C"/>
    <property type="match status" value="1"/>
</dbReference>
<reference evidence="22 23" key="1">
    <citation type="submission" date="2016-10" db="EMBL/GenBank/DDBJ databases">
        <authorList>
            <person name="de Groot N.N."/>
        </authorList>
    </citation>
    <scope>NUCLEOTIDE SEQUENCE [LARGE SCALE GENOMIC DNA]</scope>
    <source>
        <strain evidence="22 23">B7-7</strain>
    </source>
</reference>
<accession>A0A1H9GI25</accession>
<keyword evidence="17 20" id="KW-0961">Cell wall biogenesis/degradation</keyword>
<comment type="pathway">
    <text evidence="4 20">Cell wall biogenesis; peptidoglycan biosynthesis.</text>
</comment>
<evidence type="ECO:0000256" key="18">
    <source>
        <dbReference type="ARBA" id="ARBA00031026"/>
    </source>
</evidence>
<dbReference type="UniPathway" id="UPA00219"/>
<dbReference type="OrthoDB" id="9804753at2"/>
<feature type="domain" description="FAD-binding PCMH-type" evidence="21">
    <location>
        <begin position="26"/>
        <end position="190"/>
    </location>
</feature>
<dbReference type="PANTHER" id="PTHR21071:SF4">
    <property type="entry name" value="UDP-N-ACETYLENOLPYRUVOYLGLUCOSAMINE REDUCTASE"/>
    <property type="match status" value="1"/>
</dbReference>
<keyword evidence="12 20" id="KW-0521">NADP</keyword>
<evidence type="ECO:0000256" key="5">
    <source>
        <dbReference type="ARBA" id="ARBA00010485"/>
    </source>
</evidence>
<dbReference type="Pfam" id="PF01565">
    <property type="entry name" value="FAD_binding_4"/>
    <property type="match status" value="1"/>
</dbReference>
<dbReference type="STRING" id="867345.SAMN05421693_13712"/>
<dbReference type="InterPro" id="IPR006094">
    <property type="entry name" value="Oxid_FAD_bind_N"/>
</dbReference>
<dbReference type="NCBIfam" id="NF010480">
    <property type="entry name" value="PRK13905.1"/>
    <property type="match status" value="1"/>
</dbReference>
<comment type="cofactor">
    <cofactor evidence="1 20">
        <name>FAD</name>
        <dbReference type="ChEBI" id="CHEBI:57692"/>
    </cofactor>
</comment>
<evidence type="ECO:0000256" key="11">
    <source>
        <dbReference type="ARBA" id="ARBA00022827"/>
    </source>
</evidence>
<evidence type="ECO:0000256" key="19">
    <source>
        <dbReference type="ARBA" id="ARBA00048914"/>
    </source>
</evidence>
<evidence type="ECO:0000313" key="23">
    <source>
        <dbReference type="Proteomes" id="UP000199496"/>
    </source>
</evidence>
<keyword evidence="9 20" id="KW-0132">Cell division</keyword>
<dbReference type="InterPro" id="IPR016169">
    <property type="entry name" value="FAD-bd_PCMH_sub2"/>
</dbReference>
<keyword evidence="23" id="KW-1185">Reference proteome</keyword>
<evidence type="ECO:0000256" key="4">
    <source>
        <dbReference type="ARBA" id="ARBA00004752"/>
    </source>
</evidence>
<dbReference type="GO" id="GO:0008360">
    <property type="term" value="P:regulation of cell shape"/>
    <property type="evidence" value="ECO:0007669"/>
    <property type="project" value="UniProtKB-KW"/>
</dbReference>
<dbReference type="GO" id="GO:0051301">
    <property type="term" value="P:cell division"/>
    <property type="evidence" value="ECO:0007669"/>
    <property type="project" value="UniProtKB-KW"/>
</dbReference>
<evidence type="ECO:0000256" key="10">
    <source>
        <dbReference type="ARBA" id="ARBA00022630"/>
    </source>
</evidence>
<name>A0A1H9GI25_9GAMM</name>
<dbReference type="GO" id="GO:0005829">
    <property type="term" value="C:cytosol"/>
    <property type="evidence" value="ECO:0007669"/>
    <property type="project" value="TreeGrafter"/>
</dbReference>
<dbReference type="Proteomes" id="UP000199496">
    <property type="component" value="Unassembled WGS sequence"/>
</dbReference>
<dbReference type="Gene3D" id="3.30.43.10">
    <property type="entry name" value="Uridine Diphospho-n-acetylenolpyruvylglucosamine Reductase, domain 2"/>
    <property type="match status" value="1"/>
</dbReference>
<evidence type="ECO:0000256" key="2">
    <source>
        <dbReference type="ARBA" id="ARBA00003921"/>
    </source>
</evidence>
<keyword evidence="10 20" id="KW-0285">Flavoprotein</keyword>
<evidence type="ECO:0000256" key="8">
    <source>
        <dbReference type="ARBA" id="ARBA00022490"/>
    </source>
</evidence>
<organism evidence="22 23">
    <name type="scientific">Ectothiorhodospira magna</name>
    <dbReference type="NCBI Taxonomy" id="867345"/>
    <lineage>
        <taxon>Bacteria</taxon>
        <taxon>Pseudomonadati</taxon>
        <taxon>Pseudomonadota</taxon>
        <taxon>Gammaproteobacteria</taxon>
        <taxon>Chromatiales</taxon>
        <taxon>Ectothiorhodospiraceae</taxon>
        <taxon>Ectothiorhodospira</taxon>
    </lineage>
</organism>
<dbReference type="InterPro" id="IPR011601">
    <property type="entry name" value="MurB_C"/>
</dbReference>
<dbReference type="InterPro" id="IPR016166">
    <property type="entry name" value="FAD-bd_PCMH"/>
</dbReference>
<keyword evidence="16 20" id="KW-0131">Cell cycle</keyword>
<dbReference type="GO" id="GO:0008762">
    <property type="term" value="F:UDP-N-acetylmuramate dehydrogenase activity"/>
    <property type="evidence" value="ECO:0007669"/>
    <property type="project" value="UniProtKB-UniRule"/>
</dbReference>
<gene>
    <name evidence="20" type="primary">murB</name>
    <name evidence="22" type="ORF">SAMN05421693_13712</name>
</gene>
<dbReference type="PANTHER" id="PTHR21071">
    <property type="entry name" value="UDP-N-ACETYLENOLPYRUVOYLGLUCOSAMINE REDUCTASE"/>
    <property type="match status" value="1"/>
</dbReference>
<evidence type="ECO:0000256" key="15">
    <source>
        <dbReference type="ARBA" id="ARBA00023002"/>
    </source>
</evidence>
<feature type="active site" description="Proton donor" evidence="20">
    <location>
        <position position="219"/>
    </location>
</feature>
<dbReference type="AlphaFoldDB" id="A0A1H9GI25"/>
<evidence type="ECO:0000256" key="3">
    <source>
        <dbReference type="ARBA" id="ARBA00004496"/>
    </source>
</evidence>
<dbReference type="InterPro" id="IPR036635">
    <property type="entry name" value="MurB_C_sf"/>
</dbReference>
<dbReference type="EMBL" id="FOFO01000037">
    <property type="protein sequence ID" value="SEQ49683.1"/>
    <property type="molecule type" value="Genomic_DNA"/>
</dbReference>
<dbReference type="PROSITE" id="PS51387">
    <property type="entry name" value="FAD_PCMH"/>
    <property type="match status" value="1"/>
</dbReference>
<keyword evidence="11 20" id="KW-0274">FAD</keyword>
<evidence type="ECO:0000256" key="7">
    <source>
        <dbReference type="ARBA" id="ARBA00015188"/>
    </source>
</evidence>
<evidence type="ECO:0000256" key="6">
    <source>
        <dbReference type="ARBA" id="ARBA00012518"/>
    </source>
</evidence>
<dbReference type="SUPFAM" id="SSF56176">
    <property type="entry name" value="FAD-binding/transporter-associated domain-like"/>
    <property type="match status" value="1"/>
</dbReference>
<keyword evidence="13 20" id="KW-0133">Cell shape</keyword>
<dbReference type="Gene3D" id="3.90.78.10">
    <property type="entry name" value="UDP-N-acetylenolpyruvoylglucosamine reductase, C-terminal domain"/>
    <property type="match status" value="1"/>
</dbReference>
<sequence>MTASRPPLRGELRINEIMARHTSWRIGGPADRWYRPADLDDLVSFLSGLQRDEPLFWLGLGSNILVRDGGIRGTVIAYTGALNTLCTLPGHRVRSGAGVTCAKLSRFCAGHDLAGGEFLAGIPGALGGALAMNAGAWGDDTWSHVEQVTIMDRHGGLQVCNRQDYEVGYRQVQGRREGWFVEAVLAFAPGVGADSRERVRALLAQRNQTQPIGLPSCGSVFRNPPGDHAARLIEGAGLKGVTMGGAQVSKKHANFIINTGSARAADVEALIQRVQDQVQARYGVSLVTEVRIVGEPPQELESILSKSAQ</sequence>
<evidence type="ECO:0000256" key="12">
    <source>
        <dbReference type="ARBA" id="ARBA00022857"/>
    </source>
</evidence>
<comment type="catalytic activity">
    <reaction evidence="19 20">
        <text>UDP-N-acetyl-alpha-D-muramate + NADP(+) = UDP-N-acetyl-3-O-(1-carboxyvinyl)-alpha-D-glucosamine + NADPH + H(+)</text>
        <dbReference type="Rhea" id="RHEA:12248"/>
        <dbReference type="ChEBI" id="CHEBI:15378"/>
        <dbReference type="ChEBI" id="CHEBI:57783"/>
        <dbReference type="ChEBI" id="CHEBI:58349"/>
        <dbReference type="ChEBI" id="CHEBI:68483"/>
        <dbReference type="ChEBI" id="CHEBI:70757"/>
        <dbReference type="EC" id="1.3.1.98"/>
    </reaction>
</comment>
<comment type="function">
    <text evidence="2 20">Cell wall formation.</text>
</comment>
<keyword evidence="14 20" id="KW-0573">Peptidoglycan synthesis</keyword>
<evidence type="ECO:0000256" key="13">
    <source>
        <dbReference type="ARBA" id="ARBA00022960"/>
    </source>
</evidence>
<dbReference type="InterPro" id="IPR036318">
    <property type="entry name" value="FAD-bd_PCMH-like_sf"/>
</dbReference>
<dbReference type="GO" id="GO:0071949">
    <property type="term" value="F:FAD binding"/>
    <property type="evidence" value="ECO:0007669"/>
    <property type="project" value="InterPro"/>
</dbReference>
<comment type="subcellular location">
    <subcellularLocation>
        <location evidence="3 20">Cytoplasm</location>
    </subcellularLocation>
</comment>
<evidence type="ECO:0000256" key="9">
    <source>
        <dbReference type="ARBA" id="ARBA00022618"/>
    </source>
</evidence>
<evidence type="ECO:0000256" key="14">
    <source>
        <dbReference type="ARBA" id="ARBA00022984"/>
    </source>
</evidence>
<keyword evidence="15 20" id="KW-0560">Oxidoreductase</keyword>
<dbReference type="GO" id="GO:0009252">
    <property type="term" value="P:peptidoglycan biosynthetic process"/>
    <property type="evidence" value="ECO:0007669"/>
    <property type="project" value="UniProtKB-UniRule"/>
</dbReference>
<dbReference type="InterPro" id="IPR016167">
    <property type="entry name" value="FAD-bd_PCMH_sub1"/>
</dbReference>
<dbReference type="RefSeq" id="WP_090209454.1">
    <property type="nucleotide sequence ID" value="NZ_FOFO01000037.1"/>
</dbReference>